<reference evidence="2 3" key="1">
    <citation type="submission" date="2020-02" db="EMBL/GenBank/DDBJ databases">
        <authorList>
            <person name="Ma Q."/>
            <person name="Huang Y."/>
            <person name="Song X."/>
            <person name="Pei D."/>
        </authorList>
    </citation>
    <scope>NUCLEOTIDE SEQUENCE [LARGE SCALE GENOMIC DNA]</scope>
    <source>
        <strain evidence="2">Sxm20200214</strain>
        <tissue evidence="2">Leaf</tissue>
    </source>
</reference>
<feature type="region of interest" description="Disordered" evidence="1">
    <location>
        <begin position="86"/>
        <end position="111"/>
    </location>
</feature>
<dbReference type="Proteomes" id="UP000886595">
    <property type="component" value="Unassembled WGS sequence"/>
</dbReference>
<evidence type="ECO:0000313" key="2">
    <source>
        <dbReference type="EMBL" id="KAG2314747.1"/>
    </source>
</evidence>
<name>A0A8X7VPA7_BRACI</name>
<gene>
    <name evidence="2" type="ORF">Bca52824_017869</name>
</gene>
<feature type="compositionally biased region" description="Basic and acidic residues" evidence="1">
    <location>
        <begin position="96"/>
        <end position="111"/>
    </location>
</feature>
<evidence type="ECO:0000256" key="1">
    <source>
        <dbReference type="SAM" id="MobiDB-lite"/>
    </source>
</evidence>
<organism evidence="2 3">
    <name type="scientific">Brassica carinata</name>
    <name type="common">Ethiopian mustard</name>
    <name type="synonym">Abyssinian cabbage</name>
    <dbReference type="NCBI Taxonomy" id="52824"/>
    <lineage>
        <taxon>Eukaryota</taxon>
        <taxon>Viridiplantae</taxon>
        <taxon>Streptophyta</taxon>
        <taxon>Embryophyta</taxon>
        <taxon>Tracheophyta</taxon>
        <taxon>Spermatophyta</taxon>
        <taxon>Magnoliopsida</taxon>
        <taxon>eudicotyledons</taxon>
        <taxon>Gunneridae</taxon>
        <taxon>Pentapetalae</taxon>
        <taxon>rosids</taxon>
        <taxon>malvids</taxon>
        <taxon>Brassicales</taxon>
        <taxon>Brassicaceae</taxon>
        <taxon>Brassiceae</taxon>
        <taxon>Brassica</taxon>
    </lineage>
</organism>
<proteinExistence type="predicted"/>
<comment type="caution">
    <text evidence="2">The sequence shown here is derived from an EMBL/GenBank/DDBJ whole genome shotgun (WGS) entry which is preliminary data.</text>
</comment>
<dbReference type="AlphaFoldDB" id="A0A8X7VPA7"/>
<evidence type="ECO:0000313" key="3">
    <source>
        <dbReference type="Proteomes" id="UP000886595"/>
    </source>
</evidence>
<accession>A0A8X7VPA7</accession>
<protein>
    <submittedName>
        <fullName evidence="2">Uncharacterized protein</fullName>
    </submittedName>
</protein>
<dbReference type="EMBL" id="JAAMPC010000004">
    <property type="protein sequence ID" value="KAG2314747.1"/>
    <property type="molecule type" value="Genomic_DNA"/>
</dbReference>
<sequence>MNISKATYVKDTDDEAVKAAVLDKFTGLGSLSKSIGLIPLIRGKIHQVTLTFLLETSVQSLLTLHYIKAFLFFPTCSFSTRCGVEMAEEGSGGGRDGAEQEEKEKAGHEQS</sequence>
<keyword evidence="3" id="KW-1185">Reference proteome</keyword>